<comment type="similarity">
    <text evidence="1">Belongs to the acetyltransferase family.</text>
</comment>
<dbReference type="PANTHER" id="PTHR10545:SF29">
    <property type="entry name" value="GH14572P-RELATED"/>
    <property type="match status" value="1"/>
</dbReference>
<dbReference type="PROSITE" id="PS51186">
    <property type="entry name" value="GNAT"/>
    <property type="match status" value="1"/>
</dbReference>
<dbReference type="InterPro" id="IPR000182">
    <property type="entry name" value="GNAT_dom"/>
</dbReference>
<accession>A0A9X3D0I6</accession>
<keyword evidence="6" id="KW-1185">Reference proteome</keyword>
<gene>
    <name evidence="5" type="ORF">OQ279_11495</name>
</gene>
<dbReference type="InterPro" id="IPR016181">
    <property type="entry name" value="Acyl_CoA_acyltransferase"/>
</dbReference>
<keyword evidence="2" id="KW-0808">Transferase</keyword>
<evidence type="ECO:0000259" key="4">
    <source>
        <dbReference type="PROSITE" id="PS51186"/>
    </source>
</evidence>
<sequence>MNTIIRDARKEDMPAVLELIKELAAFEKEPDAVITTVETLENEGFGEHPLFHVFVAEVDGTIEGMALVYYRFSTWKGRTLHLEDLVVREEKRGTGLGNALYKKVIEYAKAQGLKRVEWVVLDWNQHAIDFYARSGANIFKDWYTVQMDENGITKYIETNA</sequence>
<evidence type="ECO:0000256" key="2">
    <source>
        <dbReference type="ARBA" id="ARBA00022679"/>
    </source>
</evidence>
<reference evidence="5" key="1">
    <citation type="submission" date="2022-11" db="EMBL/GenBank/DDBJ databases">
        <title>Salinimicrobium profundisediminis sp. nov., isolated from deep-sea sediment of the Mariana Trench.</title>
        <authorList>
            <person name="Fu H."/>
        </authorList>
    </citation>
    <scope>NUCLEOTIDE SEQUENCE</scope>
    <source>
        <strain evidence="5">MT39</strain>
    </source>
</reference>
<evidence type="ECO:0000313" key="6">
    <source>
        <dbReference type="Proteomes" id="UP001148482"/>
    </source>
</evidence>
<dbReference type="RefSeq" id="WP_266070065.1">
    <property type="nucleotide sequence ID" value="NZ_JAPJDA010000017.1"/>
</dbReference>
<comment type="caution">
    <text evidence="5">The sequence shown here is derived from an EMBL/GenBank/DDBJ whole genome shotgun (WGS) entry which is preliminary data.</text>
</comment>
<dbReference type="GO" id="GO:0008080">
    <property type="term" value="F:N-acetyltransferase activity"/>
    <property type="evidence" value="ECO:0007669"/>
    <property type="project" value="TreeGrafter"/>
</dbReference>
<dbReference type="CDD" id="cd04301">
    <property type="entry name" value="NAT_SF"/>
    <property type="match status" value="1"/>
</dbReference>
<dbReference type="Pfam" id="PF00583">
    <property type="entry name" value="Acetyltransf_1"/>
    <property type="match status" value="1"/>
</dbReference>
<evidence type="ECO:0000256" key="3">
    <source>
        <dbReference type="ARBA" id="ARBA00023315"/>
    </source>
</evidence>
<name>A0A9X3D0I6_9FLAO</name>
<dbReference type="SUPFAM" id="SSF55729">
    <property type="entry name" value="Acyl-CoA N-acyltransferases (Nat)"/>
    <property type="match status" value="1"/>
</dbReference>
<dbReference type="InterPro" id="IPR051016">
    <property type="entry name" value="Diverse_Substrate_AcTransf"/>
</dbReference>
<dbReference type="Gene3D" id="3.40.630.30">
    <property type="match status" value="1"/>
</dbReference>
<evidence type="ECO:0000313" key="5">
    <source>
        <dbReference type="EMBL" id="MCX2838770.1"/>
    </source>
</evidence>
<organism evidence="5 6">
    <name type="scientific">Salinimicrobium profundisediminis</name>
    <dbReference type="NCBI Taxonomy" id="2994553"/>
    <lineage>
        <taxon>Bacteria</taxon>
        <taxon>Pseudomonadati</taxon>
        <taxon>Bacteroidota</taxon>
        <taxon>Flavobacteriia</taxon>
        <taxon>Flavobacteriales</taxon>
        <taxon>Flavobacteriaceae</taxon>
        <taxon>Salinimicrobium</taxon>
    </lineage>
</organism>
<dbReference type="PANTHER" id="PTHR10545">
    <property type="entry name" value="DIAMINE N-ACETYLTRANSFERASE"/>
    <property type="match status" value="1"/>
</dbReference>
<dbReference type="Proteomes" id="UP001148482">
    <property type="component" value="Unassembled WGS sequence"/>
</dbReference>
<keyword evidence="3" id="KW-0012">Acyltransferase</keyword>
<feature type="domain" description="N-acetyltransferase" evidence="4">
    <location>
        <begin position="3"/>
        <end position="152"/>
    </location>
</feature>
<dbReference type="FunFam" id="3.40.630.30:FF:000064">
    <property type="entry name" value="GNAT family acetyltransferase"/>
    <property type="match status" value="1"/>
</dbReference>
<dbReference type="EMBL" id="JAPJDA010000017">
    <property type="protein sequence ID" value="MCX2838770.1"/>
    <property type="molecule type" value="Genomic_DNA"/>
</dbReference>
<dbReference type="AlphaFoldDB" id="A0A9X3D0I6"/>
<evidence type="ECO:0000256" key="1">
    <source>
        <dbReference type="ARBA" id="ARBA00008694"/>
    </source>
</evidence>
<protein>
    <submittedName>
        <fullName evidence="5">GNAT family N-acetyltransferase</fullName>
    </submittedName>
</protein>
<proteinExistence type="inferred from homology"/>